<evidence type="ECO:0000313" key="2">
    <source>
        <dbReference type="Proteomes" id="UP000299102"/>
    </source>
</evidence>
<dbReference type="EMBL" id="BGZK01002075">
    <property type="protein sequence ID" value="GBP90308.1"/>
    <property type="molecule type" value="Genomic_DNA"/>
</dbReference>
<proteinExistence type="predicted"/>
<evidence type="ECO:0000313" key="1">
    <source>
        <dbReference type="EMBL" id="GBP90308.1"/>
    </source>
</evidence>
<protein>
    <submittedName>
        <fullName evidence="1">Uncharacterized protein</fullName>
    </submittedName>
</protein>
<dbReference type="AlphaFoldDB" id="A0A4C1ZRA4"/>
<reference evidence="1 2" key="1">
    <citation type="journal article" date="2019" name="Commun. Biol.">
        <title>The bagworm genome reveals a unique fibroin gene that provides high tensile strength.</title>
        <authorList>
            <person name="Kono N."/>
            <person name="Nakamura H."/>
            <person name="Ohtoshi R."/>
            <person name="Tomita M."/>
            <person name="Numata K."/>
            <person name="Arakawa K."/>
        </authorList>
    </citation>
    <scope>NUCLEOTIDE SEQUENCE [LARGE SCALE GENOMIC DNA]</scope>
</reference>
<organism evidence="1 2">
    <name type="scientific">Eumeta variegata</name>
    <name type="common">Bagworm moth</name>
    <name type="synonym">Eumeta japonica</name>
    <dbReference type="NCBI Taxonomy" id="151549"/>
    <lineage>
        <taxon>Eukaryota</taxon>
        <taxon>Metazoa</taxon>
        <taxon>Ecdysozoa</taxon>
        <taxon>Arthropoda</taxon>
        <taxon>Hexapoda</taxon>
        <taxon>Insecta</taxon>
        <taxon>Pterygota</taxon>
        <taxon>Neoptera</taxon>
        <taxon>Endopterygota</taxon>
        <taxon>Lepidoptera</taxon>
        <taxon>Glossata</taxon>
        <taxon>Ditrysia</taxon>
        <taxon>Tineoidea</taxon>
        <taxon>Psychidae</taxon>
        <taxon>Oiketicinae</taxon>
        <taxon>Eumeta</taxon>
    </lineage>
</organism>
<dbReference type="Proteomes" id="UP000299102">
    <property type="component" value="Unassembled WGS sequence"/>
</dbReference>
<sequence length="91" mass="10156">MSPIRQRPSKVNESVKKRYMTLIVNKTKVMKLEAKRQLNKIYVEGGSSEVVELTRLSAAARVAGLRCCIKRRALDARRGVIGDVLDVASLD</sequence>
<gene>
    <name evidence="1" type="ORF">EVAR_61970_1</name>
</gene>
<keyword evidence="2" id="KW-1185">Reference proteome</keyword>
<accession>A0A4C1ZRA4</accession>
<comment type="caution">
    <text evidence="1">The sequence shown here is derived from an EMBL/GenBank/DDBJ whole genome shotgun (WGS) entry which is preliminary data.</text>
</comment>
<name>A0A4C1ZRA4_EUMVA</name>